<dbReference type="AlphaFoldDB" id="G2E2S9"/>
<sequence>MRTFACQSCGQPIYFTNHTCIHCGAVLGFIPEELRLAALQEQPGGTWTPIPPTDKLRRLSRFSRRPEIPDNTRRYRKCANYTQYNVCNWMVPADAADSLCPVCRTNRTIPNLDRPGNLEKWYRIECGKRRLAYGLIRLGLPMRARTEDPEQGILFDFPSSQDAPPGQAVMTGHADGVITIDIDEADSANRERIRVDMNETYRTLVGHFRHEIGHYYWDLLIRDGGRLEGFRSRFGDEQRNYQQALDDHYRDGPPADWQDHFITPYASSHPWEDWAETWAHYMHITDTMETAAHYGLEVERRLPDGSVQRADPEFDPYDIADFQPIIDNWVPLTSAINSLNQSMGQQDLYPFVLPQPAIEKMEYVHRIIREASGR</sequence>
<dbReference type="InterPro" id="IPR011201">
    <property type="entry name" value="Zinc-ribbon_6_bact"/>
</dbReference>
<organism evidence="2 3">
    <name type="scientific">Thiorhodococcus drewsii AZ1</name>
    <dbReference type="NCBI Taxonomy" id="765913"/>
    <lineage>
        <taxon>Bacteria</taxon>
        <taxon>Pseudomonadati</taxon>
        <taxon>Pseudomonadota</taxon>
        <taxon>Gammaproteobacteria</taxon>
        <taxon>Chromatiales</taxon>
        <taxon>Chromatiaceae</taxon>
        <taxon>Thiorhodococcus</taxon>
    </lineage>
</organism>
<protein>
    <recommendedName>
        <fullName evidence="1">Zinc-ribbon domain-containing protein</fullName>
    </recommendedName>
</protein>
<evidence type="ECO:0000259" key="1">
    <source>
        <dbReference type="Pfam" id="PF10005"/>
    </source>
</evidence>
<dbReference type="eggNOG" id="COG4307">
    <property type="taxonomic scope" value="Bacteria"/>
</dbReference>
<dbReference type="EMBL" id="AFWT01000017">
    <property type="protein sequence ID" value="EGV30633.1"/>
    <property type="molecule type" value="Genomic_DNA"/>
</dbReference>
<dbReference type="Proteomes" id="UP000004200">
    <property type="component" value="Unassembled WGS sequence"/>
</dbReference>
<evidence type="ECO:0000313" key="3">
    <source>
        <dbReference type="Proteomes" id="UP000004200"/>
    </source>
</evidence>
<dbReference type="RefSeq" id="WP_007041305.1">
    <property type="nucleotide sequence ID" value="NZ_AFWT01000017.1"/>
</dbReference>
<dbReference type="PIRSF" id="PIRSF012641">
    <property type="entry name" value="UCP012641"/>
    <property type="match status" value="1"/>
</dbReference>
<dbReference type="Gene3D" id="3.40.390.70">
    <property type="match status" value="1"/>
</dbReference>
<dbReference type="STRING" id="765913.ThidrDRAFT_2592"/>
<proteinExistence type="predicted"/>
<feature type="domain" description="Zinc-ribbon" evidence="1">
    <location>
        <begin position="4"/>
        <end position="113"/>
    </location>
</feature>
<reference evidence="2 3" key="1">
    <citation type="submission" date="2011-06" db="EMBL/GenBank/DDBJ databases">
        <title>The draft genome of Thiorhodococcus drewsii AZ1.</title>
        <authorList>
            <consortium name="US DOE Joint Genome Institute (JGI-PGF)"/>
            <person name="Lucas S."/>
            <person name="Han J."/>
            <person name="Lapidus A."/>
            <person name="Cheng J.-F."/>
            <person name="Goodwin L."/>
            <person name="Pitluck S."/>
            <person name="Peters L."/>
            <person name="Land M.L."/>
            <person name="Hauser L."/>
            <person name="Vogl K."/>
            <person name="Liu Z."/>
            <person name="Imhoff J."/>
            <person name="Thiel V."/>
            <person name="Frigaard N.-U."/>
            <person name="Bryant D.A."/>
            <person name="Woyke T.J."/>
        </authorList>
    </citation>
    <scope>NUCLEOTIDE SEQUENCE [LARGE SCALE GENOMIC DNA]</scope>
    <source>
        <strain evidence="2 3">AZ1</strain>
    </source>
</reference>
<evidence type="ECO:0000313" key="2">
    <source>
        <dbReference type="EMBL" id="EGV30633.1"/>
    </source>
</evidence>
<accession>G2E2S9</accession>
<dbReference type="Pfam" id="PF10005">
    <property type="entry name" value="Zn_ribbon_DZR_6"/>
    <property type="match status" value="1"/>
</dbReference>
<dbReference type="OrthoDB" id="256753at2"/>
<name>G2E2S9_9GAMM</name>
<dbReference type="InterPro" id="IPR031321">
    <property type="entry name" value="UCP012641"/>
</dbReference>
<dbReference type="PATRIC" id="fig|765913.3.peg.2644"/>
<keyword evidence="3" id="KW-1185">Reference proteome</keyword>
<comment type="caution">
    <text evidence="2">The sequence shown here is derived from an EMBL/GenBank/DDBJ whole genome shotgun (WGS) entry which is preliminary data.</text>
</comment>
<dbReference type="Pfam" id="PF15887">
    <property type="entry name" value="Peptidase_Mx"/>
    <property type="match status" value="1"/>
</dbReference>
<gene>
    <name evidence="2" type="ORF">ThidrDRAFT_2592</name>
</gene>